<accession>A0A0K2UBQ2</accession>
<organism evidence="1">
    <name type="scientific">Lepeophtheirus salmonis</name>
    <name type="common">Salmon louse</name>
    <name type="synonym">Caligus salmonis</name>
    <dbReference type="NCBI Taxonomy" id="72036"/>
    <lineage>
        <taxon>Eukaryota</taxon>
        <taxon>Metazoa</taxon>
        <taxon>Ecdysozoa</taxon>
        <taxon>Arthropoda</taxon>
        <taxon>Crustacea</taxon>
        <taxon>Multicrustacea</taxon>
        <taxon>Hexanauplia</taxon>
        <taxon>Copepoda</taxon>
        <taxon>Siphonostomatoida</taxon>
        <taxon>Caligidae</taxon>
        <taxon>Lepeophtheirus</taxon>
    </lineage>
</organism>
<feature type="non-terminal residue" evidence="1">
    <location>
        <position position="1"/>
    </location>
</feature>
<name>A0A0K2UBQ2_LEPSM</name>
<reference evidence="1" key="1">
    <citation type="submission" date="2014-05" db="EMBL/GenBank/DDBJ databases">
        <authorList>
            <person name="Chronopoulou M."/>
        </authorList>
    </citation>
    <scope>NUCLEOTIDE SEQUENCE</scope>
    <source>
        <tissue evidence="1">Whole organism</tissue>
    </source>
</reference>
<dbReference type="EMBL" id="HACA01017991">
    <property type="protein sequence ID" value="CDW35352.1"/>
    <property type="molecule type" value="Transcribed_RNA"/>
</dbReference>
<evidence type="ECO:0000313" key="1">
    <source>
        <dbReference type="EMBL" id="CDW35352.1"/>
    </source>
</evidence>
<sequence>KVFVRLRLKVEINFEIIPGNVFTIHRVGFVFTSFSTLSGLLTANLIKRHDTSATLL</sequence>
<proteinExistence type="predicted"/>
<dbReference type="AlphaFoldDB" id="A0A0K2UBQ2"/>
<protein>
    <submittedName>
        <fullName evidence="1">Uncharacterized protein</fullName>
    </submittedName>
</protein>